<evidence type="ECO:0000256" key="3">
    <source>
        <dbReference type="ARBA" id="ARBA00022452"/>
    </source>
</evidence>
<dbReference type="InterPro" id="IPR039426">
    <property type="entry name" value="TonB-dep_rcpt-like"/>
</dbReference>
<dbReference type="Gene3D" id="2.40.170.20">
    <property type="entry name" value="TonB-dependent receptor, beta-barrel domain"/>
    <property type="match status" value="1"/>
</dbReference>
<proteinExistence type="inferred from homology"/>
<protein>
    <submittedName>
        <fullName evidence="13">TonB-dependent receptor</fullName>
    </submittedName>
</protein>
<evidence type="ECO:0000256" key="9">
    <source>
        <dbReference type="RuleBase" id="RU003357"/>
    </source>
</evidence>
<dbReference type="InterPro" id="IPR012910">
    <property type="entry name" value="Plug_dom"/>
</dbReference>
<dbReference type="Pfam" id="PF07715">
    <property type="entry name" value="Plug"/>
    <property type="match status" value="1"/>
</dbReference>
<dbReference type="OrthoDB" id="7051241at2"/>
<comment type="subcellular location">
    <subcellularLocation>
        <location evidence="1 8">Cell outer membrane</location>
        <topology evidence="1 8">Multi-pass membrane protein</topology>
    </subcellularLocation>
</comment>
<feature type="signal peptide" evidence="10">
    <location>
        <begin position="1"/>
        <end position="21"/>
    </location>
</feature>
<evidence type="ECO:0000259" key="12">
    <source>
        <dbReference type="Pfam" id="PF07715"/>
    </source>
</evidence>
<dbReference type="Proteomes" id="UP000011717">
    <property type="component" value="Unassembled WGS sequence"/>
</dbReference>
<dbReference type="AlphaFoldDB" id="M2U5V3"/>
<accession>M2U5V3</accession>
<keyword evidence="4 8" id="KW-0812">Transmembrane</keyword>
<sequence length="903" mass="96194">MHRSIFAIGVSAIALSSASGAAQSLPESNAERGIASDSPAEEENVIVVTGSRIPRADIDNVAPTTVVSSAELANTGIVNAETALQRLPANAGFAGNQTSAYWTGNGYGTAQVNLRGLGIKRTLVLLNGRRLVAGGTGANSSPDLNMIPVAAIGRIEVLKDGASAIYGADAVAGVVNIITQTDFEGFKASGRYGITDRGDGSDLTANLLWGVQNERGGFTAAATYQNTSAINLASRAPCSLAEVTPGELSCVNSASTVGGRAVLPNGDLINFNNDPNGDGDFFEPYSPAKHNFNSAPFLNAVSPIERVSTAFFGHYDLTDSVTAFGEFLYTHRESDQIATPGTLRNLSISAENPTNPTGQDIVLAQRRLAEPGPRQFFQETDTWQGTLGVRGDIANGWRWELAGAFGRNTAIDGSTNIANLERVGNTLDREVCGTQASAAIPCGDYLGAGDLSADVLNYILFTSRDTGGNELATVTADLNGSLFALPGGDAAFATGLVYRREKGFRNPDPLTVMGVANTNQQEPISGTSEAREAYLELSLPILADVPFAQSLTLDGAVRYSDYDLFGSDWNYKGSVDWQPFTGVRLRGTYGTGFRIPNVPELFGGVSEGNLTTTDPCSQYSSSGNATLIANCQASGVPADYVQLGTSILTTVGGNEDLQPESSKSWTVGTVLEPAFAPGLSLTVDWYDIEIDDAIRAIPGSTKLAVCYASENLSSAFCDDFTRSSLTGEVTFLSAQPINTGKEEISGLDIGAAYRRDFGDFSLSADVNISYLNEYVISPFPGGDAIEFDGFIGGGNGGYPKWRGYGILTAEVEQFSATWSTQWIGKATDFNADADQIGYRTPNVFYHNIQLAYRVDDRFRVNFGVDNLFDRKAPYIPSFTDGNTDTMTYDLMWRRFYVGVQTEF</sequence>
<keyword evidence="14" id="KW-1185">Reference proteome</keyword>
<comment type="caution">
    <text evidence="13">The sequence shown here is derived from an EMBL/GenBank/DDBJ whole genome shotgun (WGS) entry which is preliminary data.</text>
</comment>
<feature type="domain" description="TonB-dependent receptor plug" evidence="12">
    <location>
        <begin position="60"/>
        <end position="174"/>
    </location>
</feature>
<organism evidence="13 14">
    <name type="scientific">Pacificimonas flava</name>
    <dbReference type="NCBI Taxonomy" id="1234595"/>
    <lineage>
        <taxon>Bacteria</taxon>
        <taxon>Pseudomonadati</taxon>
        <taxon>Pseudomonadota</taxon>
        <taxon>Alphaproteobacteria</taxon>
        <taxon>Sphingomonadales</taxon>
        <taxon>Sphingosinicellaceae</taxon>
        <taxon>Pacificimonas</taxon>
    </lineage>
</organism>
<keyword evidence="2 8" id="KW-0813">Transport</keyword>
<evidence type="ECO:0000256" key="6">
    <source>
        <dbReference type="ARBA" id="ARBA00023136"/>
    </source>
</evidence>
<dbReference type="Gene3D" id="2.170.130.10">
    <property type="entry name" value="TonB-dependent receptor, plug domain"/>
    <property type="match status" value="1"/>
</dbReference>
<dbReference type="PANTHER" id="PTHR47234">
    <property type="match status" value="1"/>
</dbReference>
<reference evidence="13 14" key="1">
    <citation type="journal article" date="2013" name="Genome Announc.">
        <title>Draft Genome Sequence of Strain JLT2015T, Belonging to the Family Sphingomonadaceae of the Alphaproteobacteria.</title>
        <authorList>
            <person name="Tang K."/>
            <person name="Liu K."/>
            <person name="Li S."/>
            <person name="Jiao N."/>
        </authorList>
    </citation>
    <scope>NUCLEOTIDE SEQUENCE [LARGE SCALE GENOMIC DNA]</scope>
    <source>
        <strain evidence="13 14">JLT2015</strain>
    </source>
</reference>
<dbReference type="InterPro" id="IPR000531">
    <property type="entry name" value="Beta-barrel_TonB"/>
</dbReference>
<keyword evidence="13" id="KW-0675">Receptor</keyword>
<evidence type="ECO:0000256" key="7">
    <source>
        <dbReference type="ARBA" id="ARBA00023237"/>
    </source>
</evidence>
<dbReference type="SUPFAM" id="SSF56935">
    <property type="entry name" value="Porins"/>
    <property type="match status" value="1"/>
</dbReference>
<dbReference type="GO" id="GO:0009279">
    <property type="term" value="C:cell outer membrane"/>
    <property type="evidence" value="ECO:0007669"/>
    <property type="project" value="UniProtKB-SubCell"/>
</dbReference>
<evidence type="ECO:0000256" key="8">
    <source>
        <dbReference type="PROSITE-ProRule" id="PRU01360"/>
    </source>
</evidence>
<evidence type="ECO:0000313" key="14">
    <source>
        <dbReference type="Proteomes" id="UP000011717"/>
    </source>
</evidence>
<evidence type="ECO:0000313" key="13">
    <source>
        <dbReference type="EMBL" id="EMD83368.1"/>
    </source>
</evidence>
<evidence type="ECO:0000256" key="5">
    <source>
        <dbReference type="ARBA" id="ARBA00023077"/>
    </source>
</evidence>
<gene>
    <name evidence="13" type="ORF">C725_1269</name>
</gene>
<name>M2U5V3_9SPHN</name>
<keyword evidence="6 8" id="KW-0472">Membrane</keyword>
<comment type="similarity">
    <text evidence="8 9">Belongs to the TonB-dependent receptor family.</text>
</comment>
<dbReference type="Pfam" id="PF00593">
    <property type="entry name" value="TonB_dep_Rec_b-barrel"/>
    <property type="match status" value="1"/>
</dbReference>
<dbReference type="RefSeq" id="WP_008601045.1">
    <property type="nucleotide sequence ID" value="NZ_AMRV01000003.1"/>
</dbReference>
<feature type="domain" description="TonB-dependent receptor-like beta-barrel" evidence="11">
    <location>
        <begin position="339"/>
        <end position="867"/>
    </location>
</feature>
<keyword evidence="5 9" id="KW-0798">TonB box</keyword>
<evidence type="ECO:0000256" key="1">
    <source>
        <dbReference type="ARBA" id="ARBA00004571"/>
    </source>
</evidence>
<dbReference type="PROSITE" id="PS52016">
    <property type="entry name" value="TONB_DEPENDENT_REC_3"/>
    <property type="match status" value="1"/>
</dbReference>
<dbReference type="PANTHER" id="PTHR47234:SF2">
    <property type="entry name" value="TONB-DEPENDENT RECEPTOR"/>
    <property type="match status" value="1"/>
</dbReference>
<keyword evidence="10" id="KW-0732">Signal</keyword>
<keyword evidence="3 8" id="KW-1134">Transmembrane beta strand</keyword>
<dbReference type="EMBL" id="AMRV01000003">
    <property type="protein sequence ID" value="EMD83368.1"/>
    <property type="molecule type" value="Genomic_DNA"/>
</dbReference>
<dbReference type="InterPro" id="IPR036942">
    <property type="entry name" value="Beta-barrel_TonB_sf"/>
</dbReference>
<feature type="chain" id="PRO_5004027007" evidence="10">
    <location>
        <begin position="22"/>
        <end position="903"/>
    </location>
</feature>
<dbReference type="PATRIC" id="fig|1234595.3.peg.1273"/>
<evidence type="ECO:0000256" key="2">
    <source>
        <dbReference type="ARBA" id="ARBA00022448"/>
    </source>
</evidence>
<evidence type="ECO:0000256" key="4">
    <source>
        <dbReference type="ARBA" id="ARBA00022692"/>
    </source>
</evidence>
<evidence type="ECO:0000256" key="10">
    <source>
        <dbReference type="SAM" id="SignalP"/>
    </source>
</evidence>
<keyword evidence="7 8" id="KW-0998">Cell outer membrane</keyword>
<dbReference type="InterPro" id="IPR037066">
    <property type="entry name" value="Plug_dom_sf"/>
</dbReference>
<evidence type="ECO:0000259" key="11">
    <source>
        <dbReference type="Pfam" id="PF00593"/>
    </source>
</evidence>